<dbReference type="InterPro" id="IPR012967">
    <property type="entry name" value="COMT_dimerisation"/>
</dbReference>
<reference evidence="7 8" key="1">
    <citation type="submission" date="2017-02" db="EMBL/GenBank/DDBJ databases">
        <authorList>
            <person name="Peterson S.W."/>
        </authorList>
    </citation>
    <scope>NUCLEOTIDE SEQUENCE [LARGE SCALE GENOMIC DNA]</scope>
    <source>
        <strain evidence="7 8">DSM 45154</strain>
    </source>
</reference>
<dbReference type="Proteomes" id="UP000190637">
    <property type="component" value="Unassembled WGS sequence"/>
</dbReference>
<dbReference type="InterPro" id="IPR029063">
    <property type="entry name" value="SAM-dependent_MTases_sf"/>
</dbReference>
<keyword evidence="3" id="KW-0949">S-adenosyl-L-methionine</keyword>
<dbReference type="Pfam" id="PF08100">
    <property type="entry name" value="Dimerisation"/>
    <property type="match status" value="1"/>
</dbReference>
<name>A0A1T4NBX0_9ACTN</name>
<dbReference type="Gene3D" id="1.10.10.10">
    <property type="entry name" value="Winged helix-like DNA-binding domain superfamily/Winged helix DNA-binding domain"/>
    <property type="match status" value="1"/>
</dbReference>
<dbReference type="SUPFAM" id="SSF46785">
    <property type="entry name" value="Winged helix' DNA-binding domain"/>
    <property type="match status" value="1"/>
</dbReference>
<feature type="active site" description="Proton acceptor" evidence="4">
    <location>
        <position position="246"/>
    </location>
</feature>
<evidence type="ECO:0000256" key="4">
    <source>
        <dbReference type="PIRSR" id="PIRSR005739-1"/>
    </source>
</evidence>
<evidence type="ECO:0000256" key="1">
    <source>
        <dbReference type="ARBA" id="ARBA00022603"/>
    </source>
</evidence>
<evidence type="ECO:0000313" key="7">
    <source>
        <dbReference type="EMBL" id="SJZ76772.1"/>
    </source>
</evidence>
<keyword evidence="1 7" id="KW-0489">Methyltransferase</keyword>
<dbReference type="GO" id="GO:0008171">
    <property type="term" value="F:O-methyltransferase activity"/>
    <property type="evidence" value="ECO:0007669"/>
    <property type="project" value="InterPro"/>
</dbReference>
<dbReference type="CDD" id="cd02440">
    <property type="entry name" value="AdoMet_MTases"/>
    <property type="match status" value="1"/>
</dbReference>
<dbReference type="PROSITE" id="PS51683">
    <property type="entry name" value="SAM_OMT_II"/>
    <property type="match status" value="1"/>
</dbReference>
<dbReference type="PIRSF" id="PIRSF005739">
    <property type="entry name" value="O-mtase"/>
    <property type="match status" value="1"/>
</dbReference>
<feature type="domain" description="O-methyltransferase dimerisation" evidence="6">
    <location>
        <begin position="14"/>
        <end position="89"/>
    </location>
</feature>
<keyword evidence="8" id="KW-1185">Reference proteome</keyword>
<dbReference type="Pfam" id="PF00891">
    <property type="entry name" value="Methyltransf_2"/>
    <property type="match status" value="1"/>
</dbReference>
<accession>A0A1T4NBX0</accession>
<protein>
    <submittedName>
        <fullName evidence="7">O-methyltransferase</fullName>
    </submittedName>
</protein>
<evidence type="ECO:0000313" key="8">
    <source>
        <dbReference type="Proteomes" id="UP000190637"/>
    </source>
</evidence>
<feature type="domain" description="O-methyltransferase C-terminal" evidence="5">
    <location>
        <begin position="111"/>
        <end position="316"/>
    </location>
</feature>
<organism evidence="7 8">
    <name type="scientific">Marinactinospora thermotolerans DSM 45154</name>
    <dbReference type="NCBI Taxonomy" id="1122192"/>
    <lineage>
        <taxon>Bacteria</taxon>
        <taxon>Bacillati</taxon>
        <taxon>Actinomycetota</taxon>
        <taxon>Actinomycetes</taxon>
        <taxon>Streptosporangiales</taxon>
        <taxon>Nocardiopsidaceae</taxon>
        <taxon>Marinactinospora</taxon>
    </lineage>
</organism>
<dbReference type="AlphaFoldDB" id="A0A1T4NBX0"/>
<dbReference type="InterPro" id="IPR016461">
    <property type="entry name" value="COMT-like"/>
</dbReference>
<dbReference type="PANTHER" id="PTHR43712:SF2">
    <property type="entry name" value="O-METHYLTRANSFERASE CICE"/>
    <property type="match status" value="1"/>
</dbReference>
<dbReference type="RefSeq" id="WP_078760764.1">
    <property type="nucleotide sequence ID" value="NZ_FUWS01000003.1"/>
</dbReference>
<dbReference type="InterPro" id="IPR036390">
    <property type="entry name" value="WH_DNA-bd_sf"/>
</dbReference>
<gene>
    <name evidence="7" type="ORF">SAMN02745673_01379</name>
</gene>
<dbReference type="OrthoDB" id="4145676at2"/>
<dbReference type="Gene3D" id="1.10.287.1350">
    <property type="match status" value="1"/>
</dbReference>
<dbReference type="GO" id="GO:0046983">
    <property type="term" value="F:protein dimerization activity"/>
    <property type="evidence" value="ECO:0007669"/>
    <property type="project" value="InterPro"/>
</dbReference>
<proteinExistence type="predicted"/>
<evidence type="ECO:0000256" key="2">
    <source>
        <dbReference type="ARBA" id="ARBA00022679"/>
    </source>
</evidence>
<dbReference type="InterPro" id="IPR001077">
    <property type="entry name" value="COMT_C"/>
</dbReference>
<dbReference type="PANTHER" id="PTHR43712">
    <property type="entry name" value="PUTATIVE (AFU_ORTHOLOGUE AFUA_4G14580)-RELATED"/>
    <property type="match status" value="1"/>
</dbReference>
<dbReference type="SUPFAM" id="SSF53335">
    <property type="entry name" value="S-adenosyl-L-methionine-dependent methyltransferases"/>
    <property type="match status" value="1"/>
</dbReference>
<keyword evidence="2 7" id="KW-0808">Transferase</keyword>
<dbReference type="InterPro" id="IPR036388">
    <property type="entry name" value="WH-like_DNA-bd_sf"/>
</dbReference>
<dbReference type="GO" id="GO:0032259">
    <property type="term" value="P:methylation"/>
    <property type="evidence" value="ECO:0007669"/>
    <property type="project" value="UniProtKB-KW"/>
</dbReference>
<evidence type="ECO:0000259" key="5">
    <source>
        <dbReference type="Pfam" id="PF00891"/>
    </source>
</evidence>
<sequence length="342" mass="36697">MRGEDHPAEEKLFHLLTAPWITEAVHASIRLGVFEELAGGPRSAADLALATGSDPAAIARLLRLLGAAGLLTEDGHTAALTSAGRLLTTGHERSLLPLARFYDDACTREPWRRLEHSLRTGEPSFERVFGSTVYEHLASAPQQLALFSDAMAVGGLPARDLAHFYDFSPVRHVTDVGGGDGSLLSAILAAHPHLGGRLVELPEVAERARRLLAGPVREGRCELTPGDFFAPLPPGSDVYVLCRVLHNWNDEECVRILRNCREAMAEDGRLLIVERVIGSDPGDLLPLLFDLHMMVVMGGCERSEAQYAALLGAAGLDLRGSVRLSLGLCALVAAPLGHKPAS</sequence>
<dbReference type="EMBL" id="FUWS01000003">
    <property type="protein sequence ID" value="SJZ76772.1"/>
    <property type="molecule type" value="Genomic_DNA"/>
</dbReference>
<evidence type="ECO:0000256" key="3">
    <source>
        <dbReference type="ARBA" id="ARBA00022691"/>
    </source>
</evidence>
<dbReference type="Gene3D" id="3.40.50.150">
    <property type="entry name" value="Vaccinia Virus protein VP39"/>
    <property type="match status" value="1"/>
</dbReference>
<dbReference type="STRING" id="1122192.SAMN02745673_01379"/>
<evidence type="ECO:0000259" key="6">
    <source>
        <dbReference type="Pfam" id="PF08100"/>
    </source>
</evidence>